<organism evidence="3 4">
    <name type="scientific">Nonlabens dokdonensis</name>
    <dbReference type="NCBI Taxonomy" id="328515"/>
    <lineage>
        <taxon>Bacteria</taxon>
        <taxon>Pseudomonadati</taxon>
        <taxon>Bacteroidota</taxon>
        <taxon>Flavobacteriia</taxon>
        <taxon>Flavobacteriales</taxon>
        <taxon>Flavobacteriaceae</taxon>
        <taxon>Nonlabens</taxon>
    </lineage>
</organism>
<comment type="caution">
    <text evidence="3">The sequence shown here is derived from an EMBL/GenBank/DDBJ whole genome shotgun (WGS) entry which is preliminary data.</text>
</comment>
<evidence type="ECO:0000313" key="4">
    <source>
        <dbReference type="Proteomes" id="UP000248584"/>
    </source>
</evidence>
<evidence type="ECO:0000313" key="3">
    <source>
        <dbReference type="EMBL" id="PZX43800.1"/>
    </source>
</evidence>
<reference evidence="3 4" key="1">
    <citation type="submission" date="2018-06" db="EMBL/GenBank/DDBJ databases">
        <title>Genomic Encyclopedia of Archaeal and Bacterial Type Strains, Phase II (KMG-II): from individual species to whole genera.</title>
        <authorList>
            <person name="Goeker M."/>
        </authorList>
    </citation>
    <scope>NUCLEOTIDE SEQUENCE [LARGE SCALE GENOMIC DNA]</scope>
    <source>
        <strain evidence="3 4">DSM 17205</strain>
    </source>
</reference>
<keyword evidence="4" id="KW-1185">Reference proteome</keyword>
<keyword evidence="2" id="KW-1133">Transmembrane helix</keyword>
<dbReference type="Proteomes" id="UP000248584">
    <property type="component" value="Unassembled WGS sequence"/>
</dbReference>
<name>A0ABX5Q154_9FLAO</name>
<feature type="coiled-coil region" evidence="1">
    <location>
        <begin position="142"/>
        <end position="180"/>
    </location>
</feature>
<keyword evidence="2" id="KW-0812">Transmembrane</keyword>
<keyword evidence="2" id="KW-0472">Membrane</keyword>
<sequence>MKDNKGKNSYSFRDKMNIAFVAILIIAIIALFIFHIVAEDPTDTETALFAFLQFIFSTFLAWILANYSSKKEFEASQKKFAISAYRRINEIERGVDSLIAVTTTHSKINNTGDLKFIEAIGNNIQNTIQSSIADWADVIGEEIATENEIEKLKREQENLLKTFTDKNEESEEKVKEELAAHDLKMKKLIDSLPSSLAIQNNSEEAVSEYNLHRKKLRNKIYHTGILTVMFRGDLSKIKKYNEVTMRLLSHSGEGIFLLYNESDEVLATMFNASPLSESSYTILIYSLINTKELTVDVKDQVREFDVPNREKLIAVDLDVVLS</sequence>
<evidence type="ECO:0000256" key="2">
    <source>
        <dbReference type="SAM" id="Phobius"/>
    </source>
</evidence>
<protein>
    <submittedName>
        <fullName evidence="3">Uncharacterized protein</fullName>
    </submittedName>
</protein>
<feature type="transmembrane region" description="Helical" evidence="2">
    <location>
        <begin position="50"/>
        <end position="69"/>
    </location>
</feature>
<accession>A0ABX5Q154</accession>
<feature type="transmembrane region" description="Helical" evidence="2">
    <location>
        <begin position="20"/>
        <end position="38"/>
    </location>
</feature>
<proteinExistence type="predicted"/>
<keyword evidence="1" id="KW-0175">Coiled coil</keyword>
<dbReference type="EMBL" id="QKZR01000001">
    <property type="protein sequence ID" value="PZX43800.1"/>
    <property type="molecule type" value="Genomic_DNA"/>
</dbReference>
<evidence type="ECO:0000256" key="1">
    <source>
        <dbReference type="SAM" id="Coils"/>
    </source>
</evidence>
<dbReference type="RefSeq" id="WP_015361626.1">
    <property type="nucleotide sequence ID" value="NZ_QKZR01000001.1"/>
</dbReference>
<gene>
    <name evidence="3" type="ORF">LX97_00805</name>
</gene>